<name>A0A0R3L8V2_9BRAD</name>
<dbReference type="Proteomes" id="UP000051913">
    <property type="component" value="Unassembled WGS sequence"/>
</dbReference>
<proteinExistence type="inferred from homology"/>
<organism evidence="2 3">
    <name type="scientific">Bradyrhizobium valentinum</name>
    <dbReference type="NCBI Taxonomy" id="1518501"/>
    <lineage>
        <taxon>Bacteria</taxon>
        <taxon>Pseudomonadati</taxon>
        <taxon>Pseudomonadota</taxon>
        <taxon>Alphaproteobacteria</taxon>
        <taxon>Hyphomicrobiales</taxon>
        <taxon>Nitrobacteraceae</taxon>
        <taxon>Bradyrhizobium</taxon>
    </lineage>
</organism>
<dbReference type="STRING" id="1518501.CQ10_17835"/>
<dbReference type="EMBL" id="LLXX01000131">
    <property type="protein sequence ID" value="KRR04075.1"/>
    <property type="molecule type" value="Genomic_DNA"/>
</dbReference>
<evidence type="ECO:0000256" key="1">
    <source>
        <dbReference type="ARBA" id="ARBA00005254"/>
    </source>
</evidence>
<reference evidence="2 3" key="1">
    <citation type="submission" date="2014-03" db="EMBL/GenBank/DDBJ databases">
        <title>Bradyrhizobium valentinum sp. nov., isolated from effective nodules of Lupinus mariae-josephae, a lupine endemic of basic-lime soils in Eastern Spain.</title>
        <authorList>
            <person name="Duran D."/>
            <person name="Rey L."/>
            <person name="Navarro A."/>
            <person name="Busquets A."/>
            <person name="Imperial J."/>
            <person name="Ruiz-Argueso T."/>
        </authorList>
    </citation>
    <scope>NUCLEOTIDE SEQUENCE [LARGE SCALE GENOMIC DNA]</scope>
    <source>
        <strain evidence="2 3">LmjM3</strain>
    </source>
</reference>
<dbReference type="AlphaFoldDB" id="A0A0R3L8V2"/>
<dbReference type="SUPFAM" id="SSF52096">
    <property type="entry name" value="ClpP/crotonase"/>
    <property type="match status" value="1"/>
</dbReference>
<dbReference type="Gene3D" id="3.90.226.10">
    <property type="entry name" value="2-enoyl-CoA Hydratase, Chain A, domain 1"/>
    <property type="match status" value="1"/>
</dbReference>
<evidence type="ECO:0000313" key="3">
    <source>
        <dbReference type="Proteomes" id="UP000051913"/>
    </source>
</evidence>
<dbReference type="CDD" id="cd06558">
    <property type="entry name" value="crotonase-like"/>
    <property type="match status" value="1"/>
</dbReference>
<dbReference type="PANTHER" id="PTHR43459:SF1">
    <property type="entry name" value="EG:BACN32G11.4 PROTEIN"/>
    <property type="match status" value="1"/>
</dbReference>
<comment type="similarity">
    <text evidence="1">Belongs to the enoyl-CoA hydratase/isomerase family.</text>
</comment>
<dbReference type="RefSeq" id="WP_057852483.1">
    <property type="nucleotide sequence ID" value="NZ_LLXX01000131.1"/>
</dbReference>
<dbReference type="Pfam" id="PF00378">
    <property type="entry name" value="ECH_1"/>
    <property type="match status" value="1"/>
</dbReference>
<dbReference type="InterPro" id="IPR001753">
    <property type="entry name" value="Enoyl-CoA_hydra/iso"/>
</dbReference>
<protein>
    <submittedName>
        <fullName evidence="2">Crotonase</fullName>
    </submittedName>
</protein>
<accession>A0A0R3L8V2</accession>
<keyword evidence="3" id="KW-1185">Reference proteome</keyword>
<dbReference type="GO" id="GO:0003824">
    <property type="term" value="F:catalytic activity"/>
    <property type="evidence" value="ECO:0007669"/>
    <property type="project" value="UniProtKB-ARBA"/>
</dbReference>
<evidence type="ECO:0000313" key="2">
    <source>
        <dbReference type="EMBL" id="KRR04075.1"/>
    </source>
</evidence>
<dbReference type="InterPro" id="IPR029045">
    <property type="entry name" value="ClpP/crotonase-like_dom_sf"/>
</dbReference>
<dbReference type="InterPro" id="IPR014748">
    <property type="entry name" value="Enoyl-CoA_hydra_C"/>
</dbReference>
<dbReference type="PANTHER" id="PTHR43459">
    <property type="entry name" value="ENOYL-COA HYDRATASE"/>
    <property type="match status" value="1"/>
</dbReference>
<sequence>MPGVKRERDDSVGVLTLDEPETLNAMTPDLLGDLATAIGEINDDPQMRALVLTGAGRGFCSGQNLKAAQILGDDIAAGVMKYYWPAFKAMRECRVPIVVAVNGVAAGGGFSLAMAGDMIVAARSARFIQVFSRIALVPDLGSTWMLPRLVGRQRAVELMMTNEPLSADQAKEWGLVREVFDDAALQGGALELARRLASGPTRALVATRRLIDESEHANYADQFRREIETQAEIRRSADAVEGRNAFLEKRAAVFTGR</sequence>
<dbReference type="Gene3D" id="1.10.12.10">
    <property type="entry name" value="Lyase 2-enoyl-coa Hydratase, Chain A, domain 2"/>
    <property type="match status" value="1"/>
</dbReference>
<gene>
    <name evidence="2" type="ORF">CP49_13025</name>
</gene>
<comment type="caution">
    <text evidence="2">The sequence shown here is derived from an EMBL/GenBank/DDBJ whole genome shotgun (WGS) entry which is preliminary data.</text>
</comment>